<feature type="transmembrane region" description="Helical" evidence="5">
    <location>
        <begin position="185"/>
        <end position="205"/>
    </location>
</feature>
<dbReference type="EMBL" id="JAUESC010000382">
    <property type="protein sequence ID" value="KAK0588190.1"/>
    <property type="molecule type" value="Genomic_DNA"/>
</dbReference>
<feature type="transmembrane region" description="Helical" evidence="5">
    <location>
        <begin position="118"/>
        <end position="141"/>
    </location>
</feature>
<feature type="transmembrane region" description="Helical" evidence="5">
    <location>
        <begin position="50"/>
        <end position="71"/>
    </location>
</feature>
<evidence type="ECO:0000313" key="9">
    <source>
        <dbReference type="Proteomes" id="UP001168877"/>
    </source>
</evidence>
<feature type="domain" description="NFD4 C-terminal" evidence="7">
    <location>
        <begin position="334"/>
        <end position="545"/>
    </location>
</feature>
<keyword evidence="9" id="KW-1185">Reference proteome</keyword>
<feature type="transmembrane region" description="Helical" evidence="5">
    <location>
        <begin position="516"/>
        <end position="539"/>
    </location>
</feature>
<feature type="transmembrane region" description="Helical" evidence="5">
    <location>
        <begin position="410"/>
        <end position="429"/>
    </location>
</feature>
<feature type="transmembrane region" description="Helical" evidence="5">
    <location>
        <begin position="460"/>
        <end position="484"/>
    </location>
</feature>
<dbReference type="InterPro" id="IPR056555">
    <property type="entry name" value="NFD4_C"/>
</dbReference>
<feature type="transmembrane region" description="Helical" evidence="5">
    <location>
        <begin position="12"/>
        <end position="30"/>
    </location>
</feature>
<dbReference type="InterPro" id="IPR010658">
    <property type="entry name" value="Nodulin-like"/>
</dbReference>
<feature type="transmembrane region" description="Helical" evidence="5">
    <location>
        <begin position="249"/>
        <end position="268"/>
    </location>
</feature>
<dbReference type="PANTHER" id="PTHR21576:SF22">
    <property type="entry name" value="F25A4.25 PROTEIN"/>
    <property type="match status" value="1"/>
</dbReference>
<dbReference type="InterPro" id="IPR036259">
    <property type="entry name" value="MFS_trans_sf"/>
</dbReference>
<dbReference type="CDD" id="cd17354">
    <property type="entry name" value="MFS_Mch1p_like"/>
    <property type="match status" value="1"/>
</dbReference>
<feature type="transmembrane region" description="Helical" evidence="5">
    <location>
        <begin position="335"/>
        <end position="357"/>
    </location>
</feature>
<feature type="transmembrane region" description="Helical" evidence="5">
    <location>
        <begin position="217"/>
        <end position="237"/>
    </location>
</feature>
<accession>A0AA39VPJ5</accession>
<dbReference type="AlphaFoldDB" id="A0AA39VPJ5"/>
<evidence type="ECO:0000259" key="7">
    <source>
        <dbReference type="Pfam" id="PF23262"/>
    </source>
</evidence>
<keyword evidence="4 5" id="KW-0472">Membrane</keyword>
<evidence type="ECO:0000256" key="4">
    <source>
        <dbReference type="ARBA" id="ARBA00023136"/>
    </source>
</evidence>
<protein>
    <recommendedName>
        <fullName evidence="10">Nodulin-like domain-containing protein</fullName>
    </recommendedName>
</protein>
<dbReference type="SUPFAM" id="SSF103473">
    <property type="entry name" value="MFS general substrate transporter"/>
    <property type="match status" value="2"/>
</dbReference>
<evidence type="ECO:0000256" key="5">
    <source>
        <dbReference type="SAM" id="Phobius"/>
    </source>
</evidence>
<dbReference type="Pfam" id="PF06813">
    <property type="entry name" value="Nodulin-like"/>
    <property type="match status" value="1"/>
</dbReference>
<dbReference type="PANTHER" id="PTHR21576">
    <property type="entry name" value="UNCHARACTERIZED NODULIN-LIKE PROTEIN"/>
    <property type="match status" value="1"/>
</dbReference>
<dbReference type="Proteomes" id="UP001168877">
    <property type="component" value="Unassembled WGS sequence"/>
</dbReference>
<feature type="transmembrane region" description="Helical" evidence="5">
    <location>
        <begin position="83"/>
        <end position="106"/>
    </location>
</feature>
<proteinExistence type="predicted"/>
<evidence type="ECO:0000313" key="8">
    <source>
        <dbReference type="EMBL" id="KAK0588190.1"/>
    </source>
</evidence>
<feature type="domain" description="Nodulin-like" evidence="6">
    <location>
        <begin position="7"/>
        <end position="267"/>
    </location>
</feature>
<evidence type="ECO:0000256" key="2">
    <source>
        <dbReference type="ARBA" id="ARBA00022692"/>
    </source>
</evidence>
<keyword evidence="3 5" id="KW-1133">Transmembrane helix</keyword>
<evidence type="ECO:0000256" key="3">
    <source>
        <dbReference type="ARBA" id="ARBA00022989"/>
    </source>
</evidence>
<dbReference type="Gene3D" id="1.20.1250.20">
    <property type="entry name" value="MFS general substrate transporter like domains"/>
    <property type="match status" value="1"/>
</dbReference>
<comment type="caution">
    <text evidence="8">The sequence shown here is derived from an EMBL/GenBank/DDBJ whole genome shotgun (WGS) entry which is preliminary data.</text>
</comment>
<sequence>MEGLNSKWIATVASIWIQCSIGGSFTFSIYSPILKSTQNYDQSTLSSVSLFKEIGGCTGVLAGLFYSFVTLDRHRRNAGRIRCFYGPWVVLFTGAILSFVGYFFMWASVVGLIHRPPVALMCLFMFTAVHSTTFSITASLVTGVRNFPAHVGTIAGLLEGYLGLSGAILIQVYNTLFQGNPSNYLLFLAVFPTSMTLLLMYFVRIHDTNSEDDKKHLNAVSVAALIMVAYFMILIISDNIFTMASWVRIVTFVFLLILLIATPLGIAFKAQMDDTKRLSLTFSSERSNSSLVHDPEPPILAAYHKLPPGDTCQENDHDSTFEGDHLKKDMNLQQAICTINFWLLFIAMVCGLGTGMATIDNISQVGGSLGYTTIEINSLVALLCIWNFLGRFISGYVSDIFLRSKGLARPLFIAITQAALSVGHIIIASGFPKNLYVGTILVGACYGSQWPLLTTIISEIFGVTHLGTIFNTIVIASPIGSYIFSVRVVGYIYDKVAASGGGGGDQDNPCFGTHCFMTSFLIMAFFALCGSLVALLFLFRTRKFYEQVVITRLR</sequence>
<name>A0AA39VPJ5_ACESA</name>
<dbReference type="GO" id="GO:0016020">
    <property type="term" value="C:membrane"/>
    <property type="evidence" value="ECO:0007669"/>
    <property type="project" value="UniProtKB-SubCell"/>
</dbReference>
<feature type="transmembrane region" description="Helical" evidence="5">
    <location>
        <begin position="153"/>
        <end position="173"/>
    </location>
</feature>
<feature type="transmembrane region" description="Helical" evidence="5">
    <location>
        <begin position="435"/>
        <end position="453"/>
    </location>
</feature>
<keyword evidence="2 5" id="KW-0812">Transmembrane</keyword>
<organism evidence="8 9">
    <name type="scientific">Acer saccharum</name>
    <name type="common">Sugar maple</name>
    <dbReference type="NCBI Taxonomy" id="4024"/>
    <lineage>
        <taxon>Eukaryota</taxon>
        <taxon>Viridiplantae</taxon>
        <taxon>Streptophyta</taxon>
        <taxon>Embryophyta</taxon>
        <taxon>Tracheophyta</taxon>
        <taxon>Spermatophyta</taxon>
        <taxon>Magnoliopsida</taxon>
        <taxon>eudicotyledons</taxon>
        <taxon>Gunneridae</taxon>
        <taxon>Pentapetalae</taxon>
        <taxon>rosids</taxon>
        <taxon>malvids</taxon>
        <taxon>Sapindales</taxon>
        <taxon>Sapindaceae</taxon>
        <taxon>Hippocastanoideae</taxon>
        <taxon>Acereae</taxon>
        <taxon>Acer</taxon>
    </lineage>
</organism>
<comment type="subcellular location">
    <subcellularLocation>
        <location evidence="1">Membrane</location>
        <topology evidence="1">Multi-pass membrane protein</topology>
    </subcellularLocation>
</comment>
<evidence type="ECO:0008006" key="10">
    <source>
        <dbReference type="Google" id="ProtNLM"/>
    </source>
</evidence>
<evidence type="ECO:0000259" key="6">
    <source>
        <dbReference type="Pfam" id="PF06813"/>
    </source>
</evidence>
<evidence type="ECO:0000256" key="1">
    <source>
        <dbReference type="ARBA" id="ARBA00004141"/>
    </source>
</evidence>
<reference evidence="8" key="2">
    <citation type="submission" date="2023-06" db="EMBL/GenBank/DDBJ databases">
        <authorList>
            <person name="Swenson N.G."/>
            <person name="Wegrzyn J.L."/>
            <person name="Mcevoy S.L."/>
        </authorList>
    </citation>
    <scope>NUCLEOTIDE SEQUENCE</scope>
    <source>
        <strain evidence="8">NS2018</strain>
        <tissue evidence="8">Leaf</tissue>
    </source>
</reference>
<gene>
    <name evidence="8" type="ORF">LWI29_035629</name>
</gene>
<reference evidence="8" key="1">
    <citation type="journal article" date="2022" name="Plant J.">
        <title>Strategies of tolerance reflected in two North American maple genomes.</title>
        <authorList>
            <person name="McEvoy S.L."/>
            <person name="Sezen U.U."/>
            <person name="Trouern-Trend A."/>
            <person name="McMahon S.M."/>
            <person name="Schaberg P.G."/>
            <person name="Yang J."/>
            <person name="Wegrzyn J.L."/>
            <person name="Swenson N.G."/>
        </authorList>
    </citation>
    <scope>NUCLEOTIDE SEQUENCE</scope>
    <source>
        <strain evidence="8">NS2018</strain>
    </source>
</reference>
<dbReference type="Pfam" id="PF23262">
    <property type="entry name" value="NFD4_C"/>
    <property type="match status" value="1"/>
</dbReference>
<feature type="transmembrane region" description="Helical" evidence="5">
    <location>
        <begin position="369"/>
        <end position="389"/>
    </location>
</feature>